<dbReference type="SMART" id="SM01080">
    <property type="entry name" value="CHASE2"/>
    <property type="match status" value="1"/>
</dbReference>
<evidence type="ECO:0000313" key="4">
    <source>
        <dbReference type="Proteomes" id="UP001165395"/>
    </source>
</evidence>
<dbReference type="Gene3D" id="3.30.70.1230">
    <property type="entry name" value="Nucleotide cyclase"/>
    <property type="match status" value="1"/>
</dbReference>
<keyword evidence="1" id="KW-0472">Membrane</keyword>
<dbReference type="Pfam" id="PF00211">
    <property type="entry name" value="Guanylate_cyc"/>
    <property type="match status" value="1"/>
</dbReference>
<dbReference type="PROSITE" id="PS50125">
    <property type="entry name" value="GUANYLATE_CYCLASE_2"/>
    <property type="match status" value="1"/>
</dbReference>
<evidence type="ECO:0000313" key="3">
    <source>
        <dbReference type="EMBL" id="MCB6183859.1"/>
    </source>
</evidence>
<dbReference type="EMBL" id="JAJBZT010000005">
    <property type="protein sequence ID" value="MCB6183859.1"/>
    <property type="molecule type" value="Genomic_DNA"/>
</dbReference>
<keyword evidence="1" id="KW-1133">Transmembrane helix</keyword>
<gene>
    <name evidence="3" type="ORF">LIN78_09900</name>
</gene>
<accession>A0ABS8D6P0</accession>
<dbReference type="InterPro" id="IPR029787">
    <property type="entry name" value="Nucleotide_cyclase"/>
</dbReference>
<name>A0ABS8D6P0_9NEIS</name>
<dbReference type="InterPro" id="IPR007890">
    <property type="entry name" value="CHASE2"/>
</dbReference>
<organism evidence="3 4">
    <name type="scientific">Leeia speluncae</name>
    <dbReference type="NCBI Taxonomy" id="2884804"/>
    <lineage>
        <taxon>Bacteria</taxon>
        <taxon>Pseudomonadati</taxon>
        <taxon>Pseudomonadota</taxon>
        <taxon>Betaproteobacteria</taxon>
        <taxon>Neisseriales</taxon>
        <taxon>Leeiaceae</taxon>
        <taxon>Leeia</taxon>
    </lineage>
</organism>
<feature type="domain" description="Guanylate cyclase" evidence="2">
    <location>
        <begin position="484"/>
        <end position="617"/>
    </location>
</feature>
<dbReference type="PANTHER" id="PTHR43081:SF1">
    <property type="entry name" value="ADENYLATE CYCLASE, TERMINAL-DIFFERENTIATION SPECIFIC"/>
    <property type="match status" value="1"/>
</dbReference>
<dbReference type="PANTHER" id="PTHR43081">
    <property type="entry name" value="ADENYLATE CYCLASE, TERMINAL-DIFFERENTIATION SPECIFIC-RELATED"/>
    <property type="match status" value="1"/>
</dbReference>
<dbReference type="RefSeq" id="WP_227180641.1">
    <property type="nucleotide sequence ID" value="NZ_JAJBZT010000005.1"/>
</dbReference>
<feature type="transmembrane region" description="Helical" evidence="1">
    <location>
        <begin position="392"/>
        <end position="414"/>
    </location>
</feature>
<dbReference type="SUPFAM" id="SSF55073">
    <property type="entry name" value="Nucleotide cyclase"/>
    <property type="match status" value="1"/>
</dbReference>
<protein>
    <submittedName>
        <fullName evidence="3">Adenylate/guanylate cyclase domain-containing protein</fullName>
    </submittedName>
</protein>
<evidence type="ECO:0000259" key="2">
    <source>
        <dbReference type="PROSITE" id="PS50125"/>
    </source>
</evidence>
<reference evidence="3" key="1">
    <citation type="submission" date="2021-10" db="EMBL/GenBank/DDBJ databases">
        <title>The complete genome sequence of Leeia sp. TBRC 13508.</title>
        <authorList>
            <person name="Charoenyingcharoen P."/>
            <person name="Yukphan P."/>
        </authorList>
    </citation>
    <scope>NUCLEOTIDE SEQUENCE</scope>
    <source>
        <strain evidence="3">TBRC 13508</strain>
    </source>
</reference>
<dbReference type="SMART" id="SM00044">
    <property type="entry name" value="CYCc"/>
    <property type="match status" value="1"/>
</dbReference>
<feature type="transmembrane region" description="Helical" evidence="1">
    <location>
        <begin position="366"/>
        <end position="387"/>
    </location>
</feature>
<feature type="transmembrane region" description="Helical" evidence="1">
    <location>
        <begin position="420"/>
        <end position="442"/>
    </location>
</feature>
<proteinExistence type="predicted"/>
<evidence type="ECO:0000256" key="1">
    <source>
        <dbReference type="SAM" id="Phobius"/>
    </source>
</evidence>
<dbReference type="CDD" id="cd07302">
    <property type="entry name" value="CHD"/>
    <property type="match status" value="1"/>
</dbReference>
<keyword evidence="4" id="KW-1185">Reference proteome</keyword>
<comment type="caution">
    <text evidence="3">The sequence shown here is derived from an EMBL/GenBank/DDBJ whole genome shotgun (WGS) entry which is preliminary data.</text>
</comment>
<dbReference type="Proteomes" id="UP001165395">
    <property type="component" value="Unassembled WGS sequence"/>
</dbReference>
<dbReference type="InterPro" id="IPR001054">
    <property type="entry name" value="A/G_cyclase"/>
</dbReference>
<dbReference type="Pfam" id="PF05226">
    <property type="entry name" value="CHASE2"/>
    <property type="match status" value="1"/>
</dbReference>
<dbReference type="InterPro" id="IPR050697">
    <property type="entry name" value="Adenylyl/Guanylyl_Cyclase_3/4"/>
</dbReference>
<keyword evidence="1" id="KW-0812">Transmembrane</keyword>
<sequence length="740" mass="82994">MKTYFKQHRWPLLVSGLFFLLLVADSIGLLHLPAVETLEQSYYDFRLNQHQPTKQSDQVVIVDIDEKTLAVEGQWPWPRQRFAKLLDQLTNTYQVKLVGLDITFAEPDSHNPLPLLKQLGQTELKENTQFQQTLARLAPMLDPDAQLAESLKHKEIILGYYFSNESTRQFGQIPAPSLSSDLLPAYSLNHLPNFTGYGANLAQLQNVAVGAGHFNPFTDPDGLIRRVPLLEKYNNGLYESLAVRMYRRLQGDPPILPISQSAAGGYEAIEQLLIDDYKIPVDQSLNALVPYRGPARTFTYLSATDVLTGKTPVAQLKNKIVLVGTSSIGLADLRNTPVGNAYPGVEIHANLLAGLLDRHIPFRPTYAIGIELLLLCVLFVTLTIALIRAKAIFAAITAAGIMLILVLTNQWIWQAQLTDLPVIRCLLLVFGLFVIFMTFGFFSETNLKRQLANRFGQYVPPEIVEKMYESPEDYTTEGQNRELSVLFSDVRDFTSLSAHLSPVQLTEVMNLLLSELTEVVREKHLGTIDKYIGDCIMAFWGAPVMDEQHPSHAISAALSMQATMVRLRPEFAKRQLAPLQIGVGINTGQMVVGEMGSRYRTAYTVMGDAVNLAARLEALTKHYGVGILVGEDTYKATKDQFLFRHIGQVIVKGRDEPTSIFEPICEIHAASPVLLKSVELFNQMMQQYSQGEFLAAQQILMQLIEKEPDTLLYLHVEHSIKELIANPPRHWDGITRMKEK</sequence>